<keyword evidence="1" id="KW-1185">Reference proteome</keyword>
<protein>
    <submittedName>
        <fullName evidence="2">Uncharacterized protein LOC108677898</fullName>
    </submittedName>
</protein>
<gene>
    <name evidence="2" type="primary">LOC108677898</name>
</gene>
<proteinExistence type="predicted"/>
<evidence type="ECO:0000313" key="2">
    <source>
        <dbReference type="RefSeq" id="XP_018021690.1"/>
    </source>
</evidence>
<dbReference type="RefSeq" id="XP_018021690.1">
    <property type="nucleotide sequence ID" value="XM_018166201.2"/>
</dbReference>
<reference evidence="2" key="1">
    <citation type="submission" date="2025-08" db="UniProtKB">
        <authorList>
            <consortium name="RefSeq"/>
        </authorList>
    </citation>
    <scope>IDENTIFICATION</scope>
    <source>
        <tissue evidence="2">Whole organism</tissue>
    </source>
</reference>
<dbReference type="OrthoDB" id="6392171at2759"/>
<accession>A0A8B7P6V3</accession>
<dbReference type="GeneID" id="108677898"/>
<dbReference type="Proteomes" id="UP000694843">
    <property type="component" value="Unplaced"/>
</dbReference>
<sequence length="240" mass="28621">MAHHMEAELLDGVRYVNLDEISRCLHLSDFDRCYRRSTLIPHRLNSEIVDTRFVKPVLWFSPAMPSEYHNMYGNVSFTISMSDLLRSFSFNFYYIDRIEFDTHTSTRVLFTEKNYDNVFETIDFKEYGSPLKRSRWRHAIQCESGYSDYHSHKVEIAIEANREDRDWLYESCDLVANNHSCANILTFSNNRARYDPHVCHRYNLFGRPCPSNFFPEHTRSILCLQYCVQETSYNRFQILV</sequence>
<evidence type="ECO:0000313" key="1">
    <source>
        <dbReference type="Proteomes" id="UP000694843"/>
    </source>
</evidence>
<name>A0A8B7P6V3_HYAAZ</name>
<organism evidence="1 2">
    <name type="scientific">Hyalella azteca</name>
    <name type="common">Amphipod</name>
    <dbReference type="NCBI Taxonomy" id="294128"/>
    <lineage>
        <taxon>Eukaryota</taxon>
        <taxon>Metazoa</taxon>
        <taxon>Ecdysozoa</taxon>
        <taxon>Arthropoda</taxon>
        <taxon>Crustacea</taxon>
        <taxon>Multicrustacea</taxon>
        <taxon>Malacostraca</taxon>
        <taxon>Eumalacostraca</taxon>
        <taxon>Peracarida</taxon>
        <taxon>Amphipoda</taxon>
        <taxon>Senticaudata</taxon>
        <taxon>Talitrida</taxon>
        <taxon>Talitroidea</taxon>
        <taxon>Hyalellidae</taxon>
        <taxon>Hyalella</taxon>
    </lineage>
</organism>
<dbReference type="AlphaFoldDB" id="A0A8B7P6V3"/>
<dbReference type="KEGG" id="hazt:108677898"/>